<sequence length="93" mass="10381">MPLQSEEAMAINFSITFRILCSTKSLLYCSVQGSVASPTLNKVRDWCSPKLSFKVCHRHKPRPPVGPASSGLRHATHRSGSYLGLRHHVQPRK</sequence>
<evidence type="ECO:0000313" key="2">
    <source>
        <dbReference type="EMBL" id="MPC50410.1"/>
    </source>
</evidence>
<accession>A0A5B7FRJ7</accession>
<reference evidence="2 3" key="1">
    <citation type="submission" date="2019-05" db="EMBL/GenBank/DDBJ databases">
        <title>Another draft genome of Portunus trituberculatus and its Hox gene families provides insights of decapod evolution.</title>
        <authorList>
            <person name="Jeong J.-H."/>
            <person name="Song I."/>
            <person name="Kim S."/>
            <person name="Choi T."/>
            <person name="Kim D."/>
            <person name="Ryu S."/>
            <person name="Kim W."/>
        </authorList>
    </citation>
    <scope>NUCLEOTIDE SEQUENCE [LARGE SCALE GENOMIC DNA]</scope>
    <source>
        <tissue evidence="2">Muscle</tissue>
    </source>
</reference>
<dbReference type="EMBL" id="VSRR010009483">
    <property type="protein sequence ID" value="MPC50410.1"/>
    <property type="molecule type" value="Genomic_DNA"/>
</dbReference>
<proteinExistence type="predicted"/>
<dbReference type="Proteomes" id="UP000324222">
    <property type="component" value="Unassembled WGS sequence"/>
</dbReference>
<evidence type="ECO:0000313" key="3">
    <source>
        <dbReference type="Proteomes" id="UP000324222"/>
    </source>
</evidence>
<dbReference type="AlphaFoldDB" id="A0A5B7FRJ7"/>
<comment type="caution">
    <text evidence="2">The sequence shown here is derived from an EMBL/GenBank/DDBJ whole genome shotgun (WGS) entry which is preliminary data.</text>
</comment>
<name>A0A5B7FRJ7_PORTR</name>
<keyword evidence="3" id="KW-1185">Reference proteome</keyword>
<organism evidence="2 3">
    <name type="scientific">Portunus trituberculatus</name>
    <name type="common">Swimming crab</name>
    <name type="synonym">Neptunus trituberculatus</name>
    <dbReference type="NCBI Taxonomy" id="210409"/>
    <lineage>
        <taxon>Eukaryota</taxon>
        <taxon>Metazoa</taxon>
        <taxon>Ecdysozoa</taxon>
        <taxon>Arthropoda</taxon>
        <taxon>Crustacea</taxon>
        <taxon>Multicrustacea</taxon>
        <taxon>Malacostraca</taxon>
        <taxon>Eumalacostraca</taxon>
        <taxon>Eucarida</taxon>
        <taxon>Decapoda</taxon>
        <taxon>Pleocyemata</taxon>
        <taxon>Brachyura</taxon>
        <taxon>Eubrachyura</taxon>
        <taxon>Portunoidea</taxon>
        <taxon>Portunidae</taxon>
        <taxon>Portuninae</taxon>
        <taxon>Portunus</taxon>
    </lineage>
</organism>
<protein>
    <submittedName>
        <fullName evidence="2">Uncharacterized protein</fullName>
    </submittedName>
</protein>
<gene>
    <name evidence="2" type="ORF">E2C01_044238</name>
</gene>
<feature type="region of interest" description="Disordered" evidence="1">
    <location>
        <begin position="58"/>
        <end position="93"/>
    </location>
</feature>
<evidence type="ECO:0000256" key="1">
    <source>
        <dbReference type="SAM" id="MobiDB-lite"/>
    </source>
</evidence>